<sequence length="83" mass="9128">MGSSKSTGNKFTQKAFGVNSRHLGLAEKKENWVLSLWLSMMFVNRLCSTLRVGLFRRSMATAGRRPDTPERMGLGLGLGLGLV</sequence>
<organism evidence="2 3">
    <name type="scientific">Acropora cervicornis</name>
    <name type="common">Staghorn coral</name>
    <dbReference type="NCBI Taxonomy" id="6130"/>
    <lineage>
        <taxon>Eukaryota</taxon>
        <taxon>Metazoa</taxon>
        <taxon>Cnidaria</taxon>
        <taxon>Anthozoa</taxon>
        <taxon>Hexacorallia</taxon>
        <taxon>Scleractinia</taxon>
        <taxon>Astrocoeniina</taxon>
        <taxon>Acroporidae</taxon>
        <taxon>Acropora</taxon>
    </lineage>
</organism>
<keyword evidence="1" id="KW-0812">Transmembrane</keyword>
<comment type="caution">
    <text evidence="2">The sequence shown here is derived from an EMBL/GenBank/DDBJ whole genome shotgun (WGS) entry which is preliminary data.</text>
</comment>
<keyword evidence="1" id="KW-0472">Membrane</keyword>
<evidence type="ECO:0000256" key="1">
    <source>
        <dbReference type="SAM" id="Phobius"/>
    </source>
</evidence>
<name>A0AAD9QFK5_ACRCE</name>
<protein>
    <submittedName>
        <fullName evidence="2">Uncharacterized protein</fullName>
    </submittedName>
</protein>
<reference evidence="2" key="2">
    <citation type="journal article" date="2023" name="Science">
        <title>Genomic signatures of disease resistance in endangered staghorn corals.</title>
        <authorList>
            <person name="Vollmer S.V."/>
            <person name="Selwyn J.D."/>
            <person name="Despard B.A."/>
            <person name="Roesel C.L."/>
        </authorList>
    </citation>
    <scope>NUCLEOTIDE SEQUENCE</scope>
    <source>
        <strain evidence="2">K2</strain>
    </source>
</reference>
<reference evidence="2" key="1">
    <citation type="journal article" date="2023" name="G3 (Bethesda)">
        <title>Whole genome assembly and annotation of the endangered Caribbean coral Acropora cervicornis.</title>
        <authorList>
            <person name="Selwyn J.D."/>
            <person name="Vollmer S.V."/>
        </authorList>
    </citation>
    <scope>NUCLEOTIDE SEQUENCE</scope>
    <source>
        <strain evidence="2">K2</strain>
    </source>
</reference>
<keyword evidence="1" id="KW-1133">Transmembrane helix</keyword>
<proteinExistence type="predicted"/>
<gene>
    <name evidence="2" type="ORF">P5673_016690</name>
</gene>
<dbReference type="Proteomes" id="UP001249851">
    <property type="component" value="Unassembled WGS sequence"/>
</dbReference>
<accession>A0AAD9QFK5</accession>
<dbReference type="AlphaFoldDB" id="A0AAD9QFK5"/>
<evidence type="ECO:0000313" key="3">
    <source>
        <dbReference type="Proteomes" id="UP001249851"/>
    </source>
</evidence>
<feature type="transmembrane region" description="Helical" evidence="1">
    <location>
        <begin position="32"/>
        <end position="55"/>
    </location>
</feature>
<dbReference type="EMBL" id="JARQWQ010000036">
    <property type="protein sequence ID" value="KAK2560355.1"/>
    <property type="molecule type" value="Genomic_DNA"/>
</dbReference>
<keyword evidence="3" id="KW-1185">Reference proteome</keyword>
<evidence type="ECO:0000313" key="2">
    <source>
        <dbReference type="EMBL" id="KAK2560355.1"/>
    </source>
</evidence>